<sequence>MKGPQKLISRALAKEVEAYFPLKTARLVSCSVWLLAKCESKASQAVTPIPSPPRHNRRPVSNRRPPGSLLCSNKRLSTLRE</sequence>
<dbReference type="Proteomes" id="UP001420932">
    <property type="component" value="Unassembled WGS sequence"/>
</dbReference>
<dbReference type="AlphaFoldDB" id="A0AAP0P1P6"/>
<reference evidence="2 3" key="1">
    <citation type="submission" date="2024-01" db="EMBL/GenBank/DDBJ databases">
        <title>Genome assemblies of Stephania.</title>
        <authorList>
            <person name="Yang L."/>
        </authorList>
    </citation>
    <scope>NUCLEOTIDE SEQUENCE [LARGE SCALE GENOMIC DNA]</scope>
    <source>
        <strain evidence="2">YNDBR</strain>
        <tissue evidence="2">Leaf</tissue>
    </source>
</reference>
<protein>
    <submittedName>
        <fullName evidence="2">Uncharacterized protein</fullName>
    </submittedName>
</protein>
<dbReference type="EMBL" id="JBBNAF010000007">
    <property type="protein sequence ID" value="KAK9127058.1"/>
    <property type="molecule type" value="Genomic_DNA"/>
</dbReference>
<comment type="caution">
    <text evidence="2">The sequence shown here is derived from an EMBL/GenBank/DDBJ whole genome shotgun (WGS) entry which is preliminary data.</text>
</comment>
<keyword evidence="3" id="KW-1185">Reference proteome</keyword>
<evidence type="ECO:0000256" key="1">
    <source>
        <dbReference type="SAM" id="MobiDB-lite"/>
    </source>
</evidence>
<feature type="compositionally biased region" description="Polar residues" evidence="1">
    <location>
        <begin position="70"/>
        <end position="81"/>
    </location>
</feature>
<gene>
    <name evidence="2" type="ORF">Syun_015855</name>
</gene>
<accession>A0AAP0P1P6</accession>
<feature type="region of interest" description="Disordered" evidence="1">
    <location>
        <begin position="42"/>
        <end position="81"/>
    </location>
</feature>
<organism evidence="2 3">
    <name type="scientific">Stephania yunnanensis</name>
    <dbReference type="NCBI Taxonomy" id="152371"/>
    <lineage>
        <taxon>Eukaryota</taxon>
        <taxon>Viridiplantae</taxon>
        <taxon>Streptophyta</taxon>
        <taxon>Embryophyta</taxon>
        <taxon>Tracheophyta</taxon>
        <taxon>Spermatophyta</taxon>
        <taxon>Magnoliopsida</taxon>
        <taxon>Ranunculales</taxon>
        <taxon>Menispermaceae</taxon>
        <taxon>Menispermoideae</taxon>
        <taxon>Cissampelideae</taxon>
        <taxon>Stephania</taxon>
    </lineage>
</organism>
<evidence type="ECO:0000313" key="2">
    <source>
        <dbReference type="EMBL" id="KAK9127058.1"/>
    </source>
</evidence>
<evidence type="ECO:0000313" key="3">
    <source>
        <dbReference type="Proteomes" id="UP001420932"/>
    </source>
</evidence>
<name>A0AAP0P1P6_9MAGN</name>
<proteinExistence type="predicted"/>